<dbReference type="Proteomes" id="UP000019251">
    <property type="component" value="Unassembled WGS sequence"/>
</dbReference>
<name>A0A829R4D2_LISGR</name>
<proteinExistence type="predicted"/>
<evidence type="ECO:0008006" key="4">
    <source>
        <dbReference type="Google" id="ProtNLM"/>
    </source>
</evidence>
<sequence>MTEIKLNKSAFDSKIGAIKSEYKSLASVKIRQLKLNKTNLRRFKDYCRASKKLTEQLKRYEALLSKDIHKIQAIGIEIERKDKELGDQLASNSNGVEKSNGQLEMR</sequence>
<comment type="caution">
    <text evidence="2">The sequence shown here is derived from an EMBL/GenBank/DDBJ whole genome shotgun (WGS) entry which is preliminary data.</text>
</comment>
<dbReference type="InterPro" id="IPR021477">
    <property type="entry name" value="TVIIS_effector_SACOL2603_fam"/>
</dbReference>
<evidence type="ECO:0000256" key="1">
    <source>
        <dbReference type="SAM" id="MobiDB-lite"/>
    </source>
</evidence>
<dbReference type="Pfam" id="PF17279">
    <property type="entry name" value="DUF5344"/>
    <property type="match status" value="1"/>
</dbReference>
<dbReference type="AlphaFoldDB" id="A0A829R4D2"/>
<protein>
    <recommendedName>
        <fullName evidence="4">Type VII secretion effector</fullName>
    </recommendedName>
</protein>
<feature type="region of interest" description="Disordered" evidence="1">
    <location>
        <begin position="87"/>
        <end position="106"/>
    </location>
</feature>
<evidence type="ECO:0000313" key="3">
    <source>
        <dbReference type="Proteomes" id="UP000019251"/>
    </source>
</evidence>
<dbReference type="InterPro" id="IPR046318">
    <property type="entry name" value="DUF5344"/>
</dbReference>
<dbReference type="RefSeq" id="WP_036106778.1">
    <property type="nucleotide sequence ID" value="NZ_AODG01000012.1"/>
</dbReference>
<dbReference type="EMBL" id="AODG01000012">
    <property type="protein sequence ID" value="EUJ27243.1"/>
    <property type="molecule type" value="Genomic_DNA"/>
</dbReference>
<feature type="compositionally biased region" description="Polar residues" evidence="1">
    <location>
        <begin position="89"/>
        <end position="106"/>
    </location>
</feature>
<organism evidence="2 3">
    <name type="scientific">Listeria grayi FSL F6-1183</name>
    <dbReference type="NCBI Taxonomy" id="1265827"/>
    <lineage>
        <taxon>Bacteria</taxon>
        <taxon>Bacillati</taxon>
        <taxon>Bacillota</taxon>
        <taxon>Bacilli</taxon>
        <taxon>Bacillales</taxon>
        <taxon>Listeriaceae</taxon>
        <taxon>Listeria</taxon>
    </lineage>
</organism>
<dbReference type="NCBIfam" id="TIGR04197">
    <property type="entry name" value="T7SS_SACOL2603"/>
    <property type="match status" value="1"/>
</dbReference>
<gene>
    <name evidence="2" type="ORF">LMUR_10402</name>
</gene>
<evidence type="ECO:0000313" key="2">
    <source>
        <dbReference type="EMBL" id="EUJ27243.1"/>
    </source>
</evidence>
<accession>A0A829R4D2</accession>
<reference evidence="2 3" key="1">
    <citation type="submission" date="2012-12" db="EMBL/GenBank/DDBJ databases">
        <title>Novel taxa of Listeriaceae from agricultural environments in the United States.</title>
        <authorList>
            <person name="den Bakker H.C."/>
            <person name="Allred A."/>
            <person name="Warchocki S."/>
            <person name="Wright E.M."/>
            <person name="Burrell A."/>
            <person name="Nightingale K.K."/>
            <person name="Kephart D."/>
            <person name="Wiedmann M."/>
        </authorList>
    </citation>
    <scope>NUCLEOTIDE SEQUENCE [LARGE SCALE GENOMIC DNA]</scope>
    <source>
        <strain evidence="2 3">FSL F6-1183</strain>
    </source>
</reference>